<dbReference type="RefSeq" id="WP_244755163.1">
    <property type="nucleotide sequence ID" value="NZ_CP095074.1"/>
</dbReference>
<reference evidence="1 2" key="1">
    <citation type="submission" date="2022-04" db="EMBL/GenBank/DDBJ databases">
        <title>Halobacillus sp. isolated from saltern.</title>
        <authorList>
            <person name="Won M."/>
            <person name="Lee C.-M."/>
            <person name="Woen H.-Y."/>
            <person name="Kwon S.-W."/>
        </authorList>
    </citation>
    <scope>NUCLEOTIDE SEQUENCE [LARGE SCALE GENOMIC DNA]</scope>
    <source>
        <strain evidence="1 2">SSTM10-2</strain>
    </source>
</reference>
<keyword evidence="2" id="KW-1185">Reference proteome</keyword>
<name>A0ABY4H5D5_9BACI</name>
<sequence length="89" mass="10289">MSTSVIIKGIVEGMDRQMKEYLAFLNVNTGRIVSLPELDLHTAEEEEPMDVMDGLPDWQKDDLKLAYDIVDHPMKYKQLPSNMKFMNTK</sequence>
<evidence type="ECO:0000313" key="1">
    <source>
        <dbReference type="EMBL" id="UOQ95310.1"/>
    </source>
</evidence>
<organism evidence="1 2">
    <name type="scientific">Halobacillus shinanisalinarum</name>
    <dbReference type="NCBI Taxonomy" id="2932258"/>
    <lineage>
        <taxon>Bacteria</taxon>
        <taxon>Bacillati</taxon>
        <taxon>Bacillota</taxon>
        <taxon>Bacilli</taxon>
        <taxon>Bacillales</taxon>
        <taxon>Bacillaceae</taxon>
        <taxon>Halobacillus</taxon>
    </lineage>
</organism>
<dbReference type="Proteomes" id="UP000831880">
    <property type="component" value="Chromosome"/>
</dbReference>
<accession>A0ABY4H5D5</accession>
<gene>
    <name evidence="1" type="ORF">MUO14_10490</name>
</gene>
<protein>
    <submittedName>
        <fullName evidence="1">Uncharacterized protein</fullName>
    </submittedName>
</protein>
<dbReference type="EMBL" id="CP095074">
    <property type="protein sequence ID" value="UOQ95310.1"/>
    <property type="molecule type" value="Genomic_DNA"/>
</dbReference>
<proteinExistence type="predicted"/>
<evidence type="ECO:0000313" key="2">
    <source>
        <dbReference type="Proteomes" id="UP000831880"/>
    </source>
</evidence>